<reference evidence="1" key="1">
    <citation type="journal article" date="2015" name="Nature">
        <title>Complex archaea that bridge the gap between prokaryotes and eukaryotes.</title>
        <authorList>
            <person name="Spang A."/>
            <person name="Saw J.H."/>
            <person name="Jorgensen S.L."/>
            <person name="Zaremba-Niedzwiedzka K."/>
            <person name="Martijn J."/>
            <person name="Lind A.E."/>
            <person name="van Eijk R."/>
            <person name="Schleper C."/>
            <person name="Guy L."/>
            <person name="Ettema T.J."/>
        </authorList>
    </citation>
    <scope>NUCLEOTIDE SEQUENCE</scope>
</reference>
<accession>A0A0F8Z6Z4</accession>
<sequence length="407" mass="45569">LVKLVLTNNGTTKTYTKTRILDIKINHQPYTQTATVILANNDGTLNALALQGYKGVISLGAITTDGDEYSAFPPLWVVPHQFNSTQTALTCQLDLIGIPNLLAEDRASGPYAPTTSDTDTVKDLIRQIAGDTGVTMMPVFNHCKTYDIVFDSEDSLIDVFQPQDGFRVYTNDSRMAKIRELLDDTKCVMRAEADGKLHIMVPVTTGVTYDYEYKLRVAGEHTFFSKAYRKRVVIPGYIECKSNTDDYPYYTGNAQDSGYSSLPTELQIRQFINRRLASNAQATAIATAKLSKYQLHAELGALDAPMNVGEEVFDYVKVTDSRETDRTGNIGQINWHYNAKDNVWDMRFNFGGWLSVRQLGSDLDVYPDGVRENIKNLVIENLYAQFIYAEMMDVEYLSAITADIGLL</sequence>
<feature type="non-terminal residue" evidence="1">
    <location>
        <position position="407"/>
    </location>
</feature>
<protein>
    <submittedName>
        <fullName evidence="1">Uncharacterized protein</fullName>
    </submittedName>
</protein>
<feature type="non-terminal residue" evidence="1">
    <location>
        <position position="1"/>
    </location>
</feature>
<gene>
    <name evidence="1" type="ORF">LCGC14_2810010</name>
</gene>
<organism evidence="1">
    <name type="scientific">marine sediment metagenome</name>
    <dbReference type="NCBI Taxonomy" id="412755"/>
    <lineage>
        <taxon>unclassified sequences</taxon>
        <taxon>metagenomes</taxon>
        <taxon>ecological metagenomes</taxon>
    </lineage>
</organism>
<name>A0A0F8Z6Z4_9ZZZZ</name>
<dbReference type="AlphaFoldDB" id="A0A0F8Z6Z4"/>
<evidence type="ECO:0000313" key="1">
    <source>
        <dbReference type="EMBL" id="KKK81780.1"/>
    </source>
</evidence>
<dbReference type="EMBL" id="LAZR01052972">
    <property type="protein sequence ID" value="KKK81780.1"/>
    <property type="molecule type" value="Genomic_DNA"/>
</dbReference>
<proteinExistence type="predicted"/>
<comment type="caution">
    <text evidence="1">The sequence shown here is derived from an EMBL/GenBank/DDBJ whole genome shotgun (WGS) entry which is preliminary data.</text>
</comment>